<reference evidence="2 3" key="1">
    <citation type="journal article" date="2019" name="Nat. Ecol. Evol.">
        <title>Megaphylogeny resolves global patterns of mushroom evolution.</title>
        <authorList>
            <person name="Varga T."/>
            <person name="Krizsan K."/>
            <person name="Foldi C."/>
            <person name="Dima B."/>
            <person name="Sanchez-Garcia M."/>
            <person name="Sanchez-Ramirez S."/>
            <person name="Szollosi G.J."/>
            <person name="Szarkandi J.G."/>
            <person name="Papp V."/>
            <person name="Albert L."/>
            <person name="Andreopoulos W."/>
            <person name="Angelini C."/>
            <person name="Antonin V."/>
            <person name="Barry K.W."/>
            <person name="Bougher N.L."/>
            <person name="Buchanan P."/>
            <person name="Buyck B."/>
            <person name="Bense V."/>
            <person name="Catcheside P."/>
            <person name="Chovatia M."/>
            <person name="Cooper J."/>
            <person name="Damon W."/>
            <person name="Desjardin D."/>
            <person name="Finy P."/>
            <person name="Geml J."/>
            <person name="Haridas S."/>
            <person name="Hughes K."/>
            <person name="Justo A."/>
            <person name="Karasinski D."/>
            <person name="Kautmanova I."/>
            <person name="Kiss B."/>
            <person name="Kocsube S."/>
            <person name="Kotiranta H."/>
            <person name="LaButti K.M."/>
            <person name="Lechner B.E."/>
            <person name="Liimatainen K."/>
            <person name="Lipzen A."/>
            <person name="Lukacs Z."/>
            <person name="Mihaltcheva S."/>
            <person name="Morgado L.N."/>
            <person name="Niskanen T."/>
            <person name="Noordeloos M.E."/>
            <person name="Ohm R.A."/>
            <person name="Ortiz-Santana B."/>
            <person name="Ovrebo C."/>
            <person name="Racz N."/>
            <person name="Riley R."/>
            <person name="Savchenko A."/>
            <person name="Shiryaev A."/>
            <person name="Soop K."/>
            <person name="Spirin V."/>
            <person name="Szebenyi C."/>
            <person name="Tomsovsky M."/>
            <person name="Tulloss R.E."/>
            <person name="Uehling J."/>
            <person name="Grigoriev I.V."/>
            <person name="Vagvolgyi C."/>
            <person name="Papp T."/>
            <person name="Martin F.M."/>
            <person name="Miettinen O."/>
            <person name="Hibbett D.S."/>
            <person name="Nagy L.G."/>
        </authorList>
    </citation>
    <scope>NUCLEOTIDE SEQUENCE [LARGE SCALE GENOMIC DNA]</scope>
    <source>
        <strain evidence="2 3">OMC1185</strain>
    </source>
</reference>
<evidence type="ECO:0000256" key="1">
    <source>
        <dbReference type="SAM" id="Phobius"/>
    </source>
</evidence>
<name>A0A5C3NCZ9_9AGAM</name>
<organism evidence="2 3">
    <name type="scientific">Heliocybe sulcata</name>
    <dbReference type="NCBI Taxonomy" id="5364"/>
    <lineage>
        <taxon>Eukaryota</taxon>
        <taxon>Fungi</taxon>
        <taxon>Dikarya</taxon>
        <taxon>Basidiomycota</taxon>
        <taxon>Agaricomycotina</taxon>
        <taxon>Agaricomycetes</taxon>
        <taxon>Gloeophyllales</taxon>
        <taxon>Gloeophyllaceae</taxon>
        <taxon>Heliocybe</taxon>
    </lineage>
</organism>
<dbReference type="EMBL" id="ML213504">
    <property type="protein sequence ID" value="TFK55719.1"/>
    <property type="molecule type" value="Genomic_DNA"/>
</dbReference>
<sequence>MDLFRSRPTQSFATAAVAAFAAHLILWLMPSNLHVFTLMQTAVATLALSGLMVLVVMHHRRSGGLLTHAQEETILIGAFGLFWLGTLHSSSESQNHYESLRVTRKLSSSPSELRPRIPRWAPNLVRQASHLHKHRQFGRSLEVSTEIGLTGILPALLQVVDHGLAGGTMRYVSWRNITGSGCIKFFDSEEHGCCWWNGDEDTLSDRISRLCW</sequence>
<gene>
    <name evidence="2" type="ORF">OE88DRAFT_653116</name>
</gene>
<dbReference type="OrthoDB" id="3266871at2759"/>
<keyword evidence="3" id="KW-1185">Reference proteome</keyword>
<dbReference type="STRING" id="5364.A0A5C3NCZ9"/>
<keyword evidence="1" id="KW-0472">Membrane</keyword>
<dbReference type="Proteomes" id="UP000305948">
    <property type="component" value="Unassembled WGS sequence"/>
</dbReference>
<protein>
    <submittedName>
        <fullName evidence="2">Uncharacterized protein</fullName>
    </submittedName>
</protein>
<proteinExistence type="predicted"/>
<feature type="transmembrane region" description="Helical" evidence="1">
    <location>
        <begin position="12"/>
        <end position="29"/>
    </location>
</feature>
<keyword evidence="1" id="KW-0812">Transmembrane</keyword>
<dbReference type="AlphaFoldDB" id="A0A5C3NCZ9"/>
<feature type="transmembrane region" description="Helical" evidence="1">
    <location>
        <begin position="35"/>
        <end position="57"/>
    </location>
</feature>
<evidence type="ECO:0000313" key="3">
    <source>
        <dbReference type="Proteomes" id="UP000305948"/>
    </source>
</evidence>
<accession>A0A5C3NCZ9</accession>
<keyword evidence="1" id="KW-1133">Transmembrane helix</keyword>
<evidence type="ECO:0000313" key="2">
    <source>
        <dbReference type="EMBL" id="TFK55719.1"/>
    </source>
</evidence>